<feature type="compositionally biased region" description="Basic and acidic residues" evidence="2">
    <location>
        <begin position="785"/>
        <end position="803"/>
    </location>
</feature>
<feature type="region of interest" description="Disordered" evidence="2">
    <location>
        <begin position="458"/>
        <end position="484"/>
    </location>
</feature>
<feature type="compositionally biased region" description="Basic and acidic residues" evidence="2">
    <location>
        <begin position="458"/>
        <end position="483"/>
    </location>
</feature>
<organism evidence="3 4">
    <name type="scientific">Sinanodonta woodiana</name>
    <name type="common">Chinese pond mussel</name>
    <name type="synonym">Anodonta woodiana</name>
    <dbReference type="NCBI Taxonomy" id="1069815"/>
    <lineage>
        <taxon>Eukaryota</taxon>
        <taxon>Metazoa</taxon>
        <taxon>Spiralia</taxon>
        <taxon>Lophotrochozoa</taxon>
        <taxon>Mollusca</taxon>
        <taxon>Bivalvia</taxon>
        <taxon>Autobranchia</taxon>
        <taxon>Heteroconchia</taxon>
        <taxon>Palaeoheterodonta</taxon>
        <taxon>Unionida</taxon>
        <taxon>Unionoidea</taxon>
        <taxon>Unionidae</taxon>
        <taxon>Unioninae</taxon>
        <taxon>Sinanodonta</taxon>
    </lineage>
</organism>
<feature type="compositionally biased region" description="Basic and acidic residues" evidence="2">
    <location>
        <begin position="72"/>
        <end position="86"/>
    </location>
</feature>
<feature type="compositionally biased region" description="Basic and acidic residues" evidence="2">
    <location>
        <begin position="815"/>
        <end position="860"/>
    </location>
</feature>
<feature type="coiled-coil region" evidence="1">
    <location>
        <begin position="174"/>
        <end position="201"/>
    </location>
</feature>
<feature type="region of interest" description="Disordered" evidence="2">
    <location>
        <begin position="955"/>
        <end position="983"/>
    </location>
</feature>
<evidence type="ECO:0000313" key="4">
    <source>
        <dbReference type="Proteomes" id="UP001634394"/>
    </source>
</evidence>
<evidence type="ECO:0000256" key="1">
    <source>
        <dbReference type="SAM" id="Coils"/>
    </source>
</evidence>
<feature type="region of interest" description="Disordered" evidence="2">
    <location>
        <begin position="267"/>
        <end position="286"/>
    </location>
</feature>
<evidence type="ECO:0000313" key="3">
    <source>
        <dbReference type="EMBL" id="KAL3876592.1"/>
    </source>
</evidence>
<feature type="compositionally biased region" description="Basic and acidic residues" evidence="2">
    <location>
        <begin position="539"/>
        <end position="564"/>
    </location>
</feature>
<dbReference type="EMBL" id="JBJQND010000005">
    <property type="protein sequence ID" value="KAL3876592.1"/>
    <property type="molecule type" value="Genomic_DNA"/>
</dbReference>
<feature type="compositionally biased region" description="Acidic residues" evidence="2">
    <location>
        <begin position="755"/>
        <end position="768"/>
    </location>
</feature>
<protein>
    <submittedName>
        <fullName evidence="3">Uncharacterized protein</fullName>
    </submittedName>
</protein>
<reference evidence="3 4" key="1">
    <citation type="submission" date="2024-11" db="EMBL/GenBank/DDBJ databases">
        <title>Chromosome-level genome assembly of the freshwater bivalve Anodonta woodiana.</title>
        <authorList>
            <person name="Chen X."/>
        </authorList>
    </citation>
    <scope>NUCLEOTIDE SEQUENCE [LARGE SCALE GENOMIC DNA]</scope>
    <source>
        <strain evidence="3">MN2024</strain>
        <tissue evidence="3">Gills</tissue>
    </source>
</reference>
<feature type="region of interest" description="Disordered" evidence="2">
    <location>
        <begin position="691"/>
        <end position="716"/>
    </location>
</feature>
<feature type="compositionally biased region" description="Basic and acidic residues" evidence="2">
    <location>
        <begin position="306"/>
        <end position="316"/>
    </location>
</feature>
<feature type="compositionally biased region" description="Polar residues" evidence="2">
    <location>
        <begin position="100"/>
        <end position="122"/>
    </location>
</feature>
<proteinExistence type="predicted"/>
<feature type="compositionally biased region" description="Basic residues" evidence="2">
    <location>
        <begin position="584"/>
        <end position="593"/>
    </location>
</feature>
<feature type="region of interest" description="Disordered" evidence="2">
    <location>
        <begin position="738"/>
        <end position="860"/>
    </location>
</feature>
<feature type="region of interest" description="Disordered" evidence="2">
    <location>
        <begin position="1682"/>
        <end position="1709"/>
    </location>
</feature>
<feature type="compositionally biased region" description="Low complexity" evidence="2">
    <location>
        <begin position="390"/>
        <end position="401"/>
    </location>
</feature>
<dbReference type="Proteomes" id="UP001634394">
    <property type="component" value="Unassembled WGS sequence"/>
</dbReference>
<feature type="region of interest" description="Disordered" evidence="2">
    <location>
        <begin position="509"/>
        <end position="660"/>
    </location>
</feature>
<feature type="compositionally biased region" description="Polar residues" evidence="2">
    <location>
        <begin position="1973"/>
        <end position="1987"/>
    </location>
</feature>
<evidence type="ECO:0000256" key="2">
    <source>
        <dbReference type="SAM" id="MobiDB-lite"/>
    </source>
</evidence>
<feature type="compositionally biased region" description="Basic and acidic residues" evidence="2">
    <location>
        <begin position="959"/>
        <end position="979"/>
    </location>
</feature>
<feature type="compositionally biased region" description="Acidic residues" evidence="2">
    <location>
        <begin position="519"/>
        <end position="529"/>
    </location>
</feature>
<feature type="compositionally biased region" description="Low complexity" evidence="2">
    <location>
        <begin position="695"/>
        <end position="706"/>
    </location>
</feature>
<feature type="compositionally biased region" description="Basic and acidic residues" evidence="2">
    <location>
        <begin position="1535"/>
        <end position="1548"/>
    </location>
</feature>
<keyword evidence="4" id="KW-1185">Reference proteome</keyword>
<feature type="region of interest" description="Disordered" evidence="2">
    <location>
        <begin position="292"/>
        <end position="335"/>
    </location>
</feature>
<feature type="compositionally biased region" description="Basic residues" evidence="2">
    <location>
        <begin position="1924"/>
        <end position="1940"/>
    </location>
</feature>
<gene>
    <name evidence="3" type="ORF">ACJMK2_034422</name>
</gene>
<feature type="region of interest" description="Disordered" evidence="2">
    <location>
        <begin position="1529"/>
        <end position="1562"/>
    </location>
</feature>
<feature type="compositionally biased region" description="Polar residues" evidence="2">
    <location>
        <begin position="1690"/>
        <end position="1704"/>
    </location>
</feature>
<feature type="region of interest" description="Disordered" evidence="2">
    <location>
        <begin position="390"/>
        <end position="426"/>
    </location>
</feature>
<feature type="compositionally biased region" description="Basic residues" evidence="2">
    <location>
        <begin position="275"/>
        <end position="285"/>
    </location>
</feature>
<feature type="coiled-coil region" evidence="1">
    <location>
        <begin position="1049"/>
        <end position="1097"/>
    </location>
</feature>
<feature type="region of interest" description="Disordered" evidence="2">
    <location>
        <begin position="1967"/>
        <end position="2007"/>
    </location>
</feature>
<accession>A0ABD3WV10</accession>
<feature type="compositionally biased region" description="Basic and acidic residues" evidence="2">
    <location>
        <begin position="573"/>
        <end position="583"/>
    </location>
</feature>
<keyword evidence="1" id="KW-0175">Coiled coil</keyword>
<feature type="region of interest" description="Disordered" evidence="2">
    <location>
        <begin position="1891"/>
        <end position="1944"/>
    </location>
</feature>
<sequence length="2057" mass="234110">MAAKRPKDEHKEHEAKIERELLPAVQLEKKEIRMKMSNPPLQQSRDVITPIIHIRPDNGSGDADQIVGKEAESLKGIQRETSERTSELTVKLNGHRESSRQTSPRPGSRPISSESGKSTQEENTLEIMEFFEKGEKTFHQHLRSMQRRHSKKKIHSPSQSPVRQSIGLDHLDNLVRLMEQLSSLRDENMKLKKKCAYLESTKTLLQVKSSFAEEGLHDVFPPETSVPAKLHFKSHSEKVSHSKTFEEVKIRPRLPSAEDAEYIEFLDSTSDQSPKRPKNSLHKRSFSTGSLEIPSDILEQSEGDDEKMSKSYEKTVKRSRTKMSKSPDSKRKSKFSKWAKVKKVLTGQQISENISSGIKSIKELGKGSYFRYGPVACRELTVPIVTESRSVDSGVGSGVEAEVQDVRKSTSSGEPPSPTGFTERHIDIPDTKYDLLSAGIWMGPPEWIEKQEMEEKLKKEQEVAKQHERKDSQGSETREDESMQFHLSQSETMLNEQTEQLLMVPIVRRQSSPSLLDDATGEEEEEEDAQAASFHRSSSYKERIIEQDEVMKEADSSPKLEKEKKLHRTPWGRVKDIITTRRDSVKKKSGRKGAKTDFEGEEISERDFEDDRQGREDIEGPVSRSTPKTSPVIFRYAKQTGKSPSLSPPDTREKPSPFRVPISGLNVDVSTLLGGVSDEFTRKLQEWEELKGKKTLATTTATTTGKDSSDYSEGFSFESAGAVSPEFMKKLEEWEKVKALKGMGSPGKKRRDGQMEQDGESSSEESMDEITTPPEQRSQSINVEEMQRKLTDSFSRKMQDWERRKYRRDTAQSLETKESSSHVTRDRQKSKKSKEEKEREKLEKMRERELQRVEREEHKLEKERIRIEKERLKALEREAKIEKMKGRLSQPDMESKYKNPILSPLTEYKVTSDFARKLHEWEIRRGRALSTAMYIEAQQRSQQFAKEYRNAASILKMDSGSEKERKVEQREEQERKTSDESDDNLFILDEPALDIPTPAKVRGQKPPPLTLIPCIDSPEEVSPATRCSDDSSLDDTTIDTVESMTQSNISSLEKANYKLLEELRQQELEYIALQEEVRDLNEKLSKFREEHAKKLERYKLELLSGKSGQVSVDTRQMTTTLGELEHKILELKSFGEKLAMSMESTAIGKFQTVEGEESINNRLVELLDQMRLMLHKASLTEEESKKSSALHNFEKLYSQAMQLQVQMNNLRLSQLERNKELMTLKRHLLLQEASNLLLQSDIAKREAELFHYKEYSRKGTPIKRWNTYSGEEDRQRMFLSHMEGVEKSVTYRQGRTRDTCIPVSYVGDSDSDEDIFKPEIPAASGDFDRRHSDVEDEGHKSVYEQTTDDSAFVADFTEPSTDHSDERLKSIQQQKETTLLKLPEVQEIDQSFEVVCTVTLPTACICLPKDISHHELRLPRSHREKSHSPPSDAKFSDRTRHQEQVKKIEKVSLQEKSIETLQKQKIEKKPQKSTNFQELLIPEWKKKTERGQLQRIPAICSDEVFEPNFSDLTPVPVKLPTLEEKSVAYSQSRGISHDSNESSDDTIKRQSPAESPVLRSRVFSAPESSRALWSPMTASKDKIETSIMNLELDSTGSPKVTRKPPLQQRKGRKLNISITPLRRIVPAQELWEESQRYRSGHSIYLSRILKTYPLRTEVRSRSLEERDKENIKVGYVKSIVEQLSREGTPEQRTSNSTPTSSSLITFHRADSPRSQSEFVSTIVRKLSQPVGPIQAKHITPLADLTNGVQVKKIAEVFTYGSSGALADRTYSDMEYRQRQYSNAGTIPRDRRSCDIAKFYDSSSSVMSSFTISQLSTKTEPVVSKTDSSVSETVTFSSMPLLLEDNGGTNAHRARAVTTSGAIIHDTDYHSSRQAPTEIHMAVGIPQIHYNSDEISHIPGGDENIQASSSASVAHKPPHSPPSPKQKHSRFRTHVPKKGGKTKMGTIGALCKQSMTFDLGITLQVEDTTDGDSEQSSIRGIDRQQTQKSTDRHSKDSSTGSQSEGEIVPVTEEIKKKSKHKFMDSSFIQKSRRFFKVSKEARCPSLECCGSDREVVTL</sequence>
<name>A0ABD3WV10_SINWO</name>
<feature type="compositionally biased region" description="Polar residues" evidence="2">
    <location>
        <begin position="773"/>
        <end position="782"/>
    </location>
</feature>
<feature type="region of interest" description="Disordered" evidence="2">
    <location>
        <begin position="72"/>
        <end position="122"/>
    </location>
</feature>
<comment type="caution">
    <text evidence="3">The sequence shown here is derived from an EMBL/GenBank/DDBJ whole genome shotgun (WGS) entry which is preliminary data.</text>
</comment>
<feature type="region of interest" description="Disordered" evidence="2">
    <location>
        <begin position="1418"/>
        <end position="1441"/>
    </location>
</feature>
<feature type="compositionally biased region" description="Basic and acidic residues" evidence="2">
    <location>
        <begin position="594"/>
        <end position="618"/>
    </location>
</feature>